<keyword evidence="2" id="KW-1185">Reference proteome</keyword>
<evidence type="ECO:0000313" key="2">
    <source>
        <dbReference type="Proteomes" id="UP001165083"/>
    </source>
</evidence>
<organism evidence="1 2">
    <name type="scientific">Phytophthora lilii</name>
    <dbReference type="NCBI Taxonomy" id="2077276"/>
    <lineage>
        <taxon>Eukaryota</taxon>
        <taxon>Sar</taxon>
        <taxon>Stramenopiles</taxon>
        <taxon>Oomycota</taxon>
        <taxon>Peronosporomycetes</taxon>
        <taxon>Peronosporales</taxon>
        <taxon>Peronosporaceae</taxon>
        <taxon>Phytophthora</taxon>
    </lineage>
</organism>
<proteinExistence type="predicted"/>
<dbReference type="EMBL" id="BSXW01000077">
    <property type="protein sequence ID" value="GMF11516.1"/>
    <property type="molecule type" value="Genomic_DNA"/>
</dbReference>
<sequence length="183" mass="20304">MNNWALVATLQLLKDAVEMASHSRSSSFSDSNGSDERLQRAMEAHAALQARSSQQVANDLLSPDLGVKSSVEDNASHDPSSVLDLAAQLRNFWRREQNQYNESCEDKGPSTSVKAALQKIGSNEKDELLIHLLEQQDTLRTQRSEVAALGEKIAAQLLHQQVRCKLLSGIYYPPLNFTISWLA</sequence>
<protein>
    <submittedName>
        <fullName evidence="1">Unnamed protein product</fullName>
    </submittedName>
</protein>
<name>A0A9W6TBM3_9STRA</name>
<dbReference type="Proteomes" id="UP001165083">
    <property type="component" value="Unassembled WGS sequence"/>
</dbReference>
<accession>A0A9W6TBM3</accession>
<evidence type="ECO:0000313" key="1">
    <source>
        <dbReference type="EMBL" id="GMF11516.1"/>
    </source>
</evidence>
<dbReference type="OrthoDB" id="68530at2759"/>
<reference evidence="1" key="1">
    <citation type="submission" date="2023-04" db="EMBL/GenBank/DDBJ databases">
        <title>Phytophthora lilii NBRC 32176.</title>
        <authorList>
            <person name="Ichikawa N."/>
            <person name="Sato H."/>
            <person name="Tonouchi N."/>
        </authorList>
    </citation>
    <scope>NUCLEOTIDE SEQUENCE</scope>
    <source>
        <strain evidence="1">NBRC 32176</strain>
    </source>
</reference>
<gene>
    <name evidence="1" type="ORF">Plil01_000221200</name>
</gene>
<dbReference type="AlphaFoldDB" id="A0A9W6TBM3"/>
<comment type="caution">
    <text evidence="1">The sequence shown here is derived from an EMBL/GenBank/DDBJ whole genome shotgun (WGS) entry which is preliminary data.</text>
</comment>